<evidence type="ECO:0000313" key="3">
    <source>
        <dbReference type="EMBL" id="KAF2261401.1"/>
    </source>
</evidence>
<feature type="compositionally biased region" description="Polar residues" evidence="1">
    <location>
        <begin position="684"/>
        <end position="708"/>
    </location>
</feature>
<feature type="compositionally biased region" description="Polar residues" evidence="1">
    <location>
        <begin position="790"/>
        <end position="802"/>
    </location>
</feature>
<evidence type="ECO:0000313" key="4">
    <source>
        <dbReference type="Proteomes" id="UP000800093"/>
    </source>
</evidence>
<feature type="region of interest" description="Disordered" evidence="1">
    <location>
        <begin position="552"/>
        <end position="592"/>
    </location>
</feature>
<proteinExistence type="predicted"/>
<name>A0A9P4N743_9PLEO</name>
<feature type="compositionally biased region" description="Low complexity" evidence="1">
    <location>
        <begin position="552"/>
        <end position="563"/>
    </location>
</feature>
<feature type="compositionally biased region" description="Low complexity" evidence="1">
    <location>
        <begin position="78"/>
        <end position="96"/>
    </location>
</feature>
<dbReference type="InterPro" id="IPR055589">
    <property type="entry name" value="DUF7165"/>
</dbReference>
<dbReference type="AlphaFoldDB" id="A0A9P4N743"/>
<feature type="compositionally biased region" description="Basic and acidic residues" evidence="1">
    <location>
        <begin position="22"/>
        <end position="46"/>
    </location>
</feature>
<keyword evidence="4" id="KW-1185">Reference proteome</keyword>
<feature type="domain" description="DUF7165" evidence="2">
    <location>
        <begin position="117"/>
        <end position="434"/>
    </location>
</feature>
<feature type="compositionally biased region" description="Polar residues" evidence="1">
    <location>
        <begin position="47"/>
        <end position="56"/>
    </location>
</feature>
<feature type="compositionally biased region" description="Basic residues" evidence="1">
    <location>
        <begin position="803"/>
        <end position="812"/>
    </location>
</feature>
<evidence type="ECO:0000256" key="1">
    <source>
        <dbReference type="SAM" id="MobiDB-lite"/>
    </source>
</evidence>
<gene>
    <name evidence="3" type="ORF">CC78DRAFT_357046</name>
</gene>
<dbReference type="Proteomes" id="UP000800093">
    <property type="component" value="Unassembled WGS sequence"/>
</dbReference>
<reference evidence="4" key="1">
    <citation type="journal article" date="2020" name="Stud. Mycol.">
        <title>101 Dothideomycetes genomes: A test case for predicting lifestyles and emergence of pathogens.</title>
        <authorList>
            <person name="Haridas S."/>
            <person name="Albert R."/>
            <person name="Binder M."/>
            <person name="Bloem J."/>
            <person name="LaButti K."/>
            <person name="Salamov A."/>
            <person name="Andreopoulos B."/>
            <person name="Baker S."/>
            <person name="Barry K."/>
            <person name="Bills G."/>
            <person name="Bluhm B."/>
            <person name="Cannon C."/>
            <person name="Castanera R."/>
            <person name="Culley D."/>
            <person name="Daum C."/>
            <person name="Ezra D."/>
            <person name="Gonzalez J."/>
            <person name="Henrissat B."/>
            <person name="Kuo A."/>
            <person name="Liang C."/>
            <person name="Lipzen A."/>
            <person name="Lutzoni F."/>
            <person name="Magnuson J."/>
            <person name="Mondo S."/>
            <person name="Nolan M."/>
            <person name="Ohm R."/>
            <person name="Pangilinan J."/>
            <person name="Park H.-J."/>
            <person name="Ramirez L."/>
            <person name="Alfaro M."/>
            <person name="Sun H."/>
            <person name="Tritt A."/>
            <person name="Yoshinaga Y."/>
            <person name="Zwiers L.-H."/>
            <person name="Turgeon B."/>
            <person name="Goodwin S."/>
            <person name="Spatafora J."/>
            <person name="Crous P."/>
            <person name="Grigoriev I."/>
        </authorList>
    </citation>
    <scope>NUCLEOTIDE SEQUENCE [LARGE SCALE GENOMIC DNA]</scope>
    <source>
        <strain evidence="4">CBS 304.66</strain>
    </source>
</reference>
<organism evidence="3 4">
    <name type="scientific">Lojkania enalia</name>
    <dbReference type="NCBI Taxonomy" id="147567"/>
    <lineage>
        <taxon>Eukaryota</taxon>
        <taxon>Fungi</taxon>
        <taxon>Dikarya</taxon>
        <taxon>Ascomycota</taxon>
        <taxon>Pezizomycotina</taxon>
        <taxon>Dothideomycetes</taxon>
        <taxon>Pleosporomycetidae</taxon>
        <taxon>Pleosporales</taxon>
        <taxon>Pleosporales incertae sedis</taxon>
        <taxon>Lojkania</taxon>
    </lineage>
</organism>
<dbReference type="SUPFAM" id="SSF82171">
    <property type="entry name" value="DPP6 N-terminal domain-like"/>
    <property type="match status" value="1"/>
</dbReference>
<feature type="compositionally biased region" description="Basic and acidic residues" evidence="1">
    <location>
        <begin position="913"/>
        <end position="926"/>
    </location>
</feature>
<feature type="compositionally biased region" description="Polar residues" evidence="1">
    <location>
        <begin position="848"/>
        <end position="866"/>
    </location>
</feature>
<protein>
    <recommendedName>
        <fullName evidence="2">DUF7165 domain-containing protein</fullName>
    </recommendedName>
</protein>
<feature type="compositionally biased region" description="Polar residues" evidence="1">
    <location>
        <begin position="66"/>
        <end position="77"/>
    </location>
</feature>
<dbReference type="Pfam" id="PF23749">
    <property type="entry name" value="DUF7165"/>
    <property type="match status" value="1"/>
</dbReference>
<sequence>MVGRRRTRHDDPGNNLLAIKTDVSRGKGRVGSEHDDAQRRNEERLSRTGSVTSLATSADHDESHNTHLSASSTQTGRTDTLSSTSAHSTARTSTSAMIEDDSPGASSPPIPSKHAHPTVTVLELISNTASSSALPDSFGFNVSRKGAFVAVYTASNIWLIQATQLPRLWARTLEVKRKPVAIDIQENGFLLAVLSKPSQVDLYEIHGERGRQIKKRRTVMLVHEAHALAISPDGLVLITGNRFGIEVVSIAPDAPESCRRTLSGPVGDTLEFSDDGRTLLITGYARKLGTSSLYVLPGLYDGPLNEEGVPVPASPEAVWTGLVLFPETAKVARQATLLPDADTGQVNELFAFNADEDTWGVYDIAAQRFTQTKMFLPDQQRWTRSEFIDDAMPAVSPKADLAAVALRMRGTTSIWIYQVPDWDYNPNLQKPADRSLIRPCFKIPILNESADTSQEICALRWVKIGDNVQRLLAIGNINVNETDSTGPSVPQGSKGVMIVLDFDGSQHPGGAPPLSTKTEYDLDILLPGEKLPEGAIDFEREVELVRTRTMAQRRAQNSASNARRSSRIIPTPNRANTTATRERPASIRPPVPSVIRDDEELTSEEVQAAFEAPYDNTQPRSQSSLARAATVAALSPANRRHLRALPFRPLEYRRADGLREFPHESDADNWVPPPPAYTATAEASQSISLSHPNAPPTQVATNRQSSSIPPVPPLPANMNPSQLSTNPYPLHSSHQSQSSTDLSQARFVSPTPERRPSLLHPSTYPSPHAPGSGRRRSSATQPNVHVVNPADQSAYNATTANHVTRRPTMRSRRAVESTVDLRPPPIIDSATGRRGSAPDARNGRRAHNTPNILNGAQNPPEQSTRSGFRRAMLPRLTVGGNPPDRSMPLSAPPRTFSSQMRPQPPPPQPQMRAETRATMRDKDRSSGKKPLCAVM</sequence>
<dbReference type="OrthoDB" id="3925024at2759"/>
<feature type="region of interest" description="Disordered" evidence="1">
    <location>
        <begin position="662"/>
        <end position="935"/>
    </location>
</feature>
<comment type="caution">
    <text evidence="3">The sequence shown here is derived from an EMBL/GenBank/DDBJ whole genome shotgun (WGS) entry which is preliminary data.</text>
</comment>
<dbReference type="InterPro" id="IPR015943">
    <property type="entry name" value="WD40/YVTN_repeat-like_dom_sf"/>
</dbReference>
<dbReference type="Gene3D" id="2.130.10.10">
    <property type="entry name" value="YVTN repeat-like/Quinoprotein amine dehydrogenase"/>
    <property type="match status" value="1"/>
</dbReference>
<accession>A0A9P4N743</accession>
<dbReference type="EMBL" id="ML986658">
    <property type="protein sequence ID" value="KAF2261401.1"/>
    <property type="molecule type" value="Genomic_DNA"/>
</dbReference>
<feature type="region of interest" description="Disordered" evidence="1">
    <location>
        <begin position="1"/>
        <end position="114"/>
    </location>
</feature>
<evidence type="ECO:0000259" key="2">
    <source>
        <dbReference type="Pfam" id="PF23749"/>
    </source>
</evidence>